<name>A0ACA9MAL5_9GLOM</name>
<comment type="caution">
    <text evidence="1">The sequence shown here is derived from an EMBL/GenBank/DDBJ whole genome shotgun (WGS) entry which is preliminary data.</text>
</comment>
<evidence type="ECO:0000313" key="1">
    <source>
        <dbReference type="EMBL" id="CAG8580176.1"/>
    </source>
</evidence>
<dbReference type="Proteomes" id="UP000789920">
    <property type="component" value="Unassembled WGS sequence"/>
</dbReference>
<evidence type="ECO:0000313" key="2">
    <source>
        <dbReference type="Proteomes" id="UP000789920"/>
    </source>
</evidence>
<gene>
    <name evidence="1" type="ORF">RPERSI_LOCUS5111</name>
</gene>
<keyword evidence="2" id="KW-1185">Reference proteome</keyword>
<proteinExistence type="predicted"/>
<reference evidence="1" key="1">
    <citation type="submission" date="2021-06" db="EMBL/GenBank/DDBJ databases">
        <authorList>
            <person name="Kallberg Y."/>
            <person name="Tangrot J."/>
            <person name="Rosling A."/>
        </authorList>
    </citation>
    <scope>NUCLEOTIDE SEQUENCE</scope>
    <source>
        <strain evidence="1">MA461A</strain>
    </source>
</reference>
<feature type="non-terminal residue" evidence="1">
    <location>
        <position position="1"/>
    </location>
</feature>
<accession>A0ACA9MAL5</accession>
<dbReference type="EMBL" id="CAJVQC010007503">
    <property type="protein sequence ID" value="CAG8580176.1"/>
    <property type="molecule type" value="Genomic_DNA"/>
</dbReference>
<sequence length="159" mass="18131">ALNDNTTSSEILECEFESYSECETSIATITGSESGIEISSNNTPKRTRKSNKTSKFQQRNSKLFSPLKNQVPEINNKVFNNQLTLSKLPDDNMQNNRIQEDQLDIMQENHIQENRDDSIITQNCPEIRKPFETITSNIILQIPPTEKPITLNLNLTFGK</sequence>
<organism evidence="1 2">
    <name type="scientific">Racocetra persica</name>
    <dbReference type="NCBI Taxonomy" id="160502"/>
    <lineage>
        <taxon>Eukaryota</taxon>
        <taxon>Fungi</taxon>
        <taxon>Fungi incertae sedis</taxon>
        <taxon>Mucoromycota</taxon>
        <taxon>Glomeromycotina</taxon>
        <taxon>Glomeromycetes</taxon>
        <taxon>Diversisporales</taxon>
        <taxon>Gigasporaceae</taxon>
        <taxon>Racocetra</taxon>
    </lineage>
</organism>
<protein>
    <submittedName>
        <fullName evidence="1">25302_t:CDS:1</fullName>
    </submittedName>
</protein>